<dbReference type="PANTHER" id="PTHR36510">
    <property type="entry name" value="GLUTAMATE--CYSTEINE LIGASE 2-RELATED"/>
    <property type="match status" value="1"/>
</dbReference>
<comment type="caution">
    <text evidence="6">The sequence shown here is derived from an EMBL/GenBank/DDBJ whole genome shotgun (WGS) entry which is preliminary data.</text>
</comment>
<dbReference type="InterPro" id="IPR050141">
    <property type="entry name" value="GCL_type2/YbdK_subfam"/>
</dbReference>
<keyword evidence="7" id="KW-1185">Reference proteome</keyword>
<evidence type="ECO:0000256" key="4">
    <source>
        <dbReference type="ARBA" id="ARBA00048819"/>
    </source>
</evidence>
<dbReference type="HAMAP" id="MF_01609">
    <property type="entry name" value="Glu_cys_ligase_2"/>
    <property type="match status" value="1"/>
</dbReference>
<sequence>MRTLGVEEEMLLVDARTGRPLPAAEQVLRHAADRAQAAATDGAVTGPPMIPGVCAHGAVEGEFRQQQIETHTAPAAELDDLRSELWRWRGEAVAAARECGVGVAALATSPLPVEPAVSRSPRYLWLEDRYRLTAREHLVGGCHVHVSVASDEEGVGVLDRIRVWLPTILALSANSPFWQGQDTGHASYRAQVLTRLPSWGPNDRFGSAAAYHRLVRELVRSTVILDEGMAYFDARLARRYPTVEVRAADVCATVEDSVVVAALCRALVETAAQEWAEGREAPDVSTRLLRCATWQAGREGLGGQLLDWRTGLPEPCWSVLETLLDHVGPALEAAGDLATVHDGLVRVREEGNGATRQRALLAHTGQLADVVTDSVRTTAAPCPGRRT</sequence>
<comment type="similarity">
    <text evidence="5">Belongs to the glutamate--cysteine ligase type 2 family. YbdK subfamily.</text>
</comment>
<dbReference type="SUPFAM" id="SSF55931">
    <property type="entry name" value="Glutamine synthetase/guanido kinase"/>
    <property type="match status" value="1"/>
</dbReference>
<evidence type="ECO:0000256" key="3">
    <source>
        <dbReference type="ARBA" id="ARBA00022840"/>
    </source>
</evidence>
<evidence type="ECO:0000256" key="2">
    <source>
        <dbReference type="ARBA" id="ARBA00022741"/>
    </source>
</evidence>
<keyword evidence="1 5" id="KW-0436">Ligase</keyword>
<dbReference type="EMBL" id="BMNZ01000014">
    <property type="protein sequence ID" value="GGN10208.1"/>
    <property type="molecule type" value="Genomic_DNA"/>
</dbReference>
<proteinExistence type="inferred from homology"/>
<dbReference type="GO" id="GO:0016874">
    <property type="term" value="F:ligase activity"/>
    <property type="evidence" value="ECO:0007669"/>
    <property type="project" value="UniProtKB-KW"/>
</dbReference>
<dbReference type="InterPro" id="IPR011793">
    <property type="entry name" value="YbdK"/>
</dbReference>
<dbReference type="EC" id="6.3.2.2" evidence="5"/>
<dbReference type="NCBIfam" id="TIGR02050">
    <property type="entry name" value="gshA_cyan_rel"/>
    <property type="match status" value="1"/>
</dbReference>
<evidence type="ECO:0000256" key="1">
    <source>
        <dbReference type="ARBA" id="ARBA00022598"/>
    </source>
</evidence>
<dbReference type="Gene3D" id="3.30.590.20">
    <property type="match status" value="1"/>
</dbReference>
<evidence type="ECO:0000256" key="5">
    <source>
        <dbReference type="HAMAP-Rule" id="MF_01609"/>
    </source>
</evidence>
<keyword evidence="3 5" id="KW-0067">ATP-binding</keyword>
<accession>A0ABQ2IJK6</accession>
<protein>
    <recommendedName>
        <fullName evidence="5">Putative glutamate--cysteine ligase 2</fullName>
        <ecNumber evidence="5">6.3.2.2</ecNumber>
    </recommendedName>
    <alternativeName>
        <fullName evidence="5">Gamma-glutamylcysteine synthetase 2</fullName>
        <shortName evidence="5">GCS 2</shortName>
        <shortName evidence="5">Gamma-GCS 2</shortName>
    </alternativeName>
</protein>
<gene>
    <name evidence="6" type="ORF">GCM10009721_42770</name>
</gene>
<dbReference type="Pfam" id="PF04107">
    <property type="entry name" value="GCS2"/>
    <property type="match status" value="1"/>
</dbReference>
<dbReference type="InterPro" id="IPR014746">
    <property type="entry name" value="Gln_synth/guanido_kin_cat_dom"/>
</dbReference>
<dbReference type="RefSeq" id="WP_030203752.1">
    <property type="nucleotide sequence ID" value="NZ_BMNZ01000014.1"/>
</dbReference>
<comment type="function">
    <text evidence="5">ATP-dependent carboxylate-amine ligase which exhibits weak glutamate--cysteine ligase activity.</text>
</comment>
<organism evidence="6 7">
    <name type="scientific">Terrabacter tumescens</name>
    <dbReference type="NCBI Taxonomy" id="60443"/>
    <lineage>
        <taxon>Bacteria</taxon>
        <taxon>Bacillati</taxon>
        <taxon>Actinomycetota</taxon>
        <taxon>Actinomycetes</taxon>
        <taxon>Micrococcales</taxon>
        <taxon>Intrasporangiaceae</taxon>
        <taxon>Terrabacter</taxon>
    </lineage>
</organism>
<comment type="catalytic activity">
    <reaction evidence="4 5">
        <text>L-cysteine + L-glutamate + ATP = gamma-L-glutamyl-L-cysteine + ADP + phosphate + H(+)</text>
        <dbReference type="Rhea" id="RHEA:13285"/>
        <dbReference type="ChEBI" id="CHEBI:15378"/>
        <dbReference type="ChEBI" id="CHEBI:29985"/>
        <dbReference type="ChEBI" id="CHEBI:30616"/>
        <dbReference type="ChEBI" id="CHEBI:35235"/>
        <dbReference type="ChEBI" id="CHEBI:43474"/>
        <dbReference type="ChEBI" id="CHEBI:58173"/>
        <dbReference type="ChEBI" id="CHEBI:456216"/>
        <dbReference type="EC" id="6.3.2.2"/>
    </reaction>
</comment>
<dbReference type="PANTHER" id="PTHR36510:SF1">
    <property type="entry name" value="GLUTAMATE--CYSTEINE LIGASE 2-RELATED"/>
    <property type="match status" value="1"/>
</dbReference>
<evidence type="ECO:0000313" key="7">
    <source>
        <dbReference type="Proteomes" id="UP000623461"/>
    </source>
</evidence>
<evidence type="ECO:0000313" key="6">
    <source>
        <dbReference type="EMBL" id="GGN10208.1"/>
    </source>
</evidence>
<name>A0ABQ2IJK6_9MICO</name>
<keyword evidence="2 5" id="KW-0547">Nucleotide-binding</keyword>
<reference evidence="7" key="1">
    <citation type="journal article" date="2019" name="Int. J. Syst. Evol. Microbiol.">
        <title>The Global Catalogue of Microorganisms (GCM) 10K type strain sequencing project: providing services to taxonomists for standard genome sequencing and annotation.</title>
        <authorList>
            <consortium name="The Broad Institute Genomics Platform"/>
            <consortium name="The Broad Institute Genome Sequencing Center for Infectious Disease"/>
            <person name="Wu L."/>
            <person name="Ma J."/>
        </authorList>
    </citation>
    <scope>NUCLEOTIDE SEQUENCE [LARGE SCALE GENOMIC DNA]</scope>
    <source>
        <strain evidence="7">JCM 1365</strain>
    </source>
</reference>
<dbReference type="NCBIfam" id="NF010041">
    <property type="entry name" value="PRK13517.1-1"/>
    <property type="match status" value="1"/>
</dbReference>
<dbReference type="InterPro" id="IPR006336">
    <property type="entry name" value="GCS2"/>
</dbReference>
<dbReference type="Proteomes" id="UP000623461">
    <property type="component" value="Unassembled WGS sequence"/>
</dbReference>